<dbReference type="Proteomes" id="UP000198736">
    <property type="component" value="Unassembled WGS sequence"/>
</dbReference>
<dbReference type="InterPro" id="IPR009057">
    <property type="entry name" value="Homeodomain-like_sf"/>
</dbReference>
<organism evidence="2 3">
    <name type="scientific">Candidatus Nitrospira nitrificans</name>
    <dbReference type="NCBI Taxonomy" id="1742973"/>
    <lineage>
        <taxon>Bacteria</taxon>
        <taxon>Pseudomonadati</taxon>
        <taxon>Nitrospirota</taxon>
        <taxon>Nitrospiria</taxon>
        <taxon>Nitrospirales</taxon>
        <taxon>Nitrospiraceae</taxon>
        <taxon>Nitrospira</taxon>
    </lineage>
</organism>
<dbReference type="GO" id="GO:0004803">
    <property type="term" value="F:transposase activity"/>
    <property type="evidence" value="ECO:0007669"/>
    <property type="project" value="InterPro"/>
</dbReference>
<accession>A0A0S4L5W8</accession>
<dbReference type="PANTHER" id="PTHR33215:SF13">
    <property type="entry name" value="PROTEIN DISTAL ANTENNA"/>
    <property type="match status" value="1"/>
</dbReference>
<proteinExistence type="predicted"/>
<keyword evidence="3" id="KW-1185">Reference proteome</keyword>
<dbReference type="AlphaFoldDB" id="A0A0S4L5W8"/>
<gene>
    <name evidence="2" type="ORF">COMA2_120081</name>
</gene>
<evidence type="ECO:0000313" key="3">
    <source>
        <dbReference type="Proteomes" id="UP000198736"/>
    </source>
</evidence>
<dbReference type="SUPFAM" id="SSF46689">
    <property type="entry name" value="Homeodomain-like"/>
    <property type="match status" value="1"/>
</dbReference>
<protein>
    <recommendedName>
        <fullName evidence="4">Transposase</fullName>
    </recommendedName>
</protein>
<keyword evidence="1" id="KW-0175">Coiled coil</keyword>
<evidence type="ECO:0000313" key="2">
    <source>
        <dbReference type="EMBL" id="CUS33121.1"/>
    </source>
</evidence>
<evidence type="ECO:0000256" key="1">
    <source>
        <dbReference type="SAM" id="Coils"/>
    </source>
</evidence>
<evidence type="ECO:0008006" key="4">
    <source>
        <dbReference type="Google" id="ProtNLM"/>
    </source>
</evidence>
<dbReference type="EMBL" id="CZPZ01000004">
    <property type="protein sequence ID" value="CUS33121.1"/>
    <property type="molecule type" value="Genomic_DNA"/>
</dbReference>
<dbReference type="STRING" id="1742973.COMA2_120081"/>
<name>A0A0S4L5W8_9BACT</name>
<dbReference type="PANTHER" id="PTHR33215">
    <property type="entry name" value="PROTEIN DISTAL ANTENNA"/>
    <property type="match status" value="1"/>
</dbReference>
<reference evidence="3" key="1">
    <citation type="submission" date="2015-10" db="EMBL/GenBank/DDBJ databases">
        <authorList>
            <person name="Luecker S."/>
            <person name="Luecker S."/>
        </authorList>
    </citation>
    <scope>NUCLEOTIDE SEQUENCE [LARGE SCALE GENOMIC DNA]</scope>
</reference>
<feature type="coiled-coil region" evidence="1">
    <location>
        <begin position="257"/>
        <end position="284"/>
    </location>
</feature>
<sequence>MIVLFAITLSIARQLDKKLPRSVYSWRIKENSDELFQDLEILQLPFLKGETIRKQIDIAESWYGQWPQFVEQMEYVYERDGYTFLVISDIAAYFENLDLKVLPDILVSHLPNQIRIINFLVTMLEYWAWPAVHGAYSPRGIPQGNAVSSFPGNIYLLPLDEAFITFGKVTMLGICPSPDFTDTSLSGRMRKSEDSMSSKTRRSYTEAFKEEAVRLVRESGHPVAQVARDLGIADHLLYRWRAEQQQAEGCGQTRHSLRAEQAELIQLRRENAILKQERDFLKRAAAFFAKESR</sequence>
<dbReference type="GO" id="GO:0006313">
    <property type="term" value="P:DNA transposition"/>
    <property type="evidence" value="ECO:0007669"/>
    <property type="project" value="InterPro"/>
</dbReference>
<dbReference type="InterPro" id="IPR051839">
    <property type="entry name" value="RD_transcriptional_regulator"/>
</dbReference>
<dbReference type="Pfam" id="PF01527">
    <property type="entry name" value="HTH_Tnp_1"/>
    <property type="match status" value="1"/>
</dbReference>
<dbReference type="GO" id="GO:0003677">
    <property type="term" value="F:DNA binding"/>
    <property type="evidence" value="ECO:0007669"/>
    <property type="project" value="InterPro"/>
</dbReference>
<dbReference type="InterPro" id="IPR002514">
    <property type="entry name" value="Transposase_8"/>
</dbReference>
<dbReference type="Gene3D" id="1.10.10.60">
    <property type="entry name" value="Homeodomain-like"/>
    <property type="match status" value="1"/>
</dbReference>